<evidence type="ECO:0000259" key="8">
    <source>
        <dbReference type="PROSITE" id="PS50929"/>
    </source>
</evidence>
<dbReference type="Gene3D" id="1.20.1560.10">
    <property type="entry name" value="ABC transporter type 1, transmembrane domain"/>
    <property type="match status" value="1"/>
</dbReference>
<feature type="transmembrane region" description="Helical" evidence="7">
    <location>
        <begin position="149"/>
        <end position="168"/>
    </location>
</feature>
<dbReference type="Pfam" id="PF00664">
    <property type="entry name" value="ABC_membrane"/>
    <property type="match status" value="2"/>
</dbReference>
<dbReference type="InterPro" id="IPR050173">
    <property type="entry name" value="ABC_transporter_C-like"/>
</dbReference>
<keyword evidence="4" id="KW-0067">ATP-binding</keyword>
<gene>
    <name evidence="9" type="ORF">IAS62_001604</name>
</gene>
<dbReference type="EMBL" id="CP143808">
    <property type="protein sequence ID" value="WVO20310.1"/>
    <property type="molecule type" value="Genomic_DNA"/>
</dbReference>
<protein>
    <recommendedName>
        <fullName evidence="8">ABC transmembrane type-1 domain-containing protein</fullName>
    </recommendedName>
</protein>
<evidence type="ECO:0000256" key="7">
    <source>
        <dbReference type="SAM" id="Phobius"/>
    </source>
</evidence>
<dbReference type="PROSITE" id="PS50929">
    <property type="entry name" value="ABC_TM1F"/>
    <property type="match status" value="1"/>
</dbReference>
<dbReference type="InterPro" id="IPR011527">
    <property type="entry name" value="ABC1_TM_dom"/>
</dbReference>
<dbReference type="PANTHER" id="PTHR24223:SF415">
    <property type="entry name" value="FI20190P1"/>
    <property type="match status" value="1"/>
</dbReference>
<keyword evidence="3" id="KW-0547">Nucleotide-binding</keyword>
<keyword evidence="5 7" id="KW-1133">Transmembrane helix</keyword>
<evidence type="ECO:0000256" key="3">
    <source>
        <dbReference type="ARBA" id="ARBA00022741"/>
    </source>
</evidence>
<dbReference type="PANTHER" id="PTHR24223">
    <property type="entry name" value="ATP-BINDING CASSETTE SUB-FAMILY C"/>
    <property type="match status" value="1"/>
</dbReference>
<name>A0ABZ2AUS8_9TREE</name>
<evidence type="ECO:0000256" key="5">
    <source>
        <dbReference type="ARBA" id="ARBA00022989"/>
    </source>
</evidence>
<sequence length="230" mass="25419">MKSCAAALEVTYPLIIHQLIDQLTTAHAYHNDPANSPSPKSEFTASAWPLPFSQWFKLQVYSPIRLYREEAKSVKLWPTAKVEMTSGKMMTMVSADVSFLDFSAPTALDLVVQPVQIVVGLGLLIWTLGYSALVGLASQLTYVDARVRLLSEVIASIRAVKLFAYVSFFSNKVTELRKKELVFLKKNGFYRASMNATMAFIPTLAAVLTFITYGLTGHSLTPAIIFSGLQ</sequence>
<evidence type="ECO:0000256" key="4">
    <source>
        <dbReference type="ARBA" id="ARBA00022840"/>
    </source>
</evidence>
<evidence type="ECO:0000256" key="1">
    <source>
        <dbReference type="ARBA" id="ARBA00022448"/>
    </source>
</evidence>
<keyword evidence="10" id="KW-1185">Reference proteome</keyword>
<evidence type="ECO:0000313" key="9">
    <source>
        <dbReference type="EMBL" id="WVO20310.1"/>
    </source>
</evidence>
<dbReference type="Proteomes" id="UP001432216">
    <property type="component" value="Chromosome 3"/>
</dbReference>
<accession>A0ABZ2AUS8</accession>
<feature type="transmembrane region" description="Helical" evidence="7">
    <location>
        <begin position="117"/>
        <end position="137"/>
    </location>
</feature>
<dbReference type="GeneID" id="89988379"/>
<keyword evidence="1" id="KW-0813">Transport</keyword>
<keyword evidence="6 7" id="KW-0472">Membrane</keyword>
<evidence type="ECO:0000313" key="10">
    <source>
        <dbReference type="Proteomes" id="UP001432216"/>
    </source>
</evidence>
<proteinExistence type="predicted"/>
<reference evidence="9 10" key="1">
    <citation type="submission" date="2024-01" db="EMBL/GenBank/DDBJ databases">
        <title>Comparative genomics of Cryptococcus and Kwoniella reveals pathogenesis evolution and contrasting modes of karyotype evolution via chromosome fusion or intercentromeric recombination.</title>
        <authorList>
            <person name="Coelho M.A."/>
            <person name="David-Palma M."/>
            <person name="Shea T."/>
            <person name="Bowers K."/>
            <person name="McGinley-Smith S."/>
            <person name="Mohammad A.W."/>
            <person name="Gnirke A."/>
            <person name="Yurkov A.M."/>
            <person name="Nowrousian M."/>
            <person name="Sun S."/>
            <person name="Cuomo C.A."/>
            <person name="Heitman J."/>
        </authorList>
    </citation>
    <scope>NUCLEOTIDE SEQUENCE [LARGE SCALE GENOMIC DNA]</scope>
    <source>
        <strain evidence="9 10">7685027</strain>
    </source>
</reference>
<organism evidence="9 10">
    <name type="scientific">Cryptococcus decagattii</name>
    <dbReference type="NCBI Taxonomy" id="1859122"/>
    <lineage>
        <taxon>Eukaryota</taxon>
        <taxon>Fungi</taxon>
        <taxon>Dikarya</taxon>
        <taxon>Basidiomycota</taxon>
        <taxon>Agaricomycotina</taxon>
        <taxon>Tremellomycetes</taxon>
        <taxon>Tremellales</taxon>
        <taxon>Cryptococcaceae</taxon>
        <taxon>Cryptococcus</taxon>
        <taxon>Cryptococcus gattii species complex</taxon>
    </lineage>
</organism>
<keyword evidence="2 7" id="KW-0812">Transmembrane</keyword>
<dbReference type="InterPro" id="IPR036640">
    <property type="entry name" value="ABC1_TM_sf"/>
</dbReference>
<dbReference type="RefSeq" id="XP_064719550.1">
    <property type="nucleotide sequence ID" value="XM_064863478.1"/>
</dbReference>
<evidence type="ECO:0000256" key="6">
    <source>
        <dbReference type="ARBA" id="ARBA00023136"/>
    </source>
</evidence>
<feature type="transmembrane region" description="Helical" evidence="7">
    <location>
        <begin position="189"/>
        <end position="213"/>
    </location>
</feature>
<evidence type="ECO:0000256" key="2">
    <source>
        <dbReference type="ARBA" id="ARBA00022692"/>
    </source>
</evidence>
<feature type="domain" description="ABC transmembrane type-1" evidence="8">
    <location>
        <begin position="83"/>
        <end position="230"/>
    </location>
</feature>
<dbReference type="SUPFAM" id="SSF90123">
    <property type="entry name" value="ABC transporter transmembrane region"/>
    <property type="match status" value="1"/>
</dbReference>